<dbReference type="EMBL" id="GBXM01056827">
    <property type="protein sequence ID" value="JAH51750.1"/>
    <property type="molecule type" value="Transcribed_RNA"/>
</dbReference>
<reference evidence="1" key="2">
    <citation type="journal article" date="2015" name="Fish Shellfish Immunol.">
        <title>Early steps in the European eel (Anguilla anguilla)-Vibrio vulnificus interaction in the gills: Role of the RtxA13 toxin.</title>
        <authorList>
            <person name="Callol A."/>
            <person name="Pajuelo D."/>
            <person name="Ebbesson L."/>
            <person name="Teles M."/>
            <person name="MacKenzie S."/>
            <person name="Amaro C."/>
        </authorList>
    </citation>
    <scope>NUCLEOTIDE SEQUENCE</scope>
</reference>
<dbReference type="AlphaFoldDB" id="A0A0E9TFT5"/>
<sequence length="19" mass="2174">MCEYVKPTSPVMSSGHRQH</sequence>
<protein>
    <submittedName>
        <fullName evidence="1">Uncharacterized protein</fullName>
    </submittedName>
</protein>
<reference evidence="1" key="1">
    <citation type="submission" date="2014-11" db="EMBL/GenBank/DDBJ databases">
        <authorList>
            <person name="Amaro Gonzalez C."/>
        </authorList>
    </citation>
    <scope>NUCLEOTIDE SEQUENCE</scope>
</reference>
<evidence type="ECO:0000313" key="1">
    <source>
        <dbReference type="EMBL" id="JAH51750.1"/>
    </source>
</evidence>
<organism evidence="1">
    <name type="scientific">Anguilla anguilla</name>
    <name type="common">European freshwater eel</name>
    <name type="synonym">Muraena anguilla</name>
    <dbReference type="NCBI Taxonomy" id="7936"/>
    <lineage>
        <taxon>Eukaryota</taxon>
        <taxon>Metazoa</taxon>
        <taxon>Chordata</taxon>
        <taxon>Craniata</taxon>
        <taxon>Vertebrata</taxon>
        <taxon>Euteleostomi</taxon>
        <taxon>Actinopterygii</taxon>
        <taxon>Neopterygii</taxon>
        <taxon>Teleostei</taxon>
        <taxon>Anguilliformes</taxon>
        <taxon>Anguillidae</taxon>
        <taxon>Anguilla</taxon>
    </lineage>
</organism>
<proteinExistence type="predicted"/>
<name>A0A0E9TFT5_ANGAN</name>
<accession>A0A0E9TFT5</accession>